<comment type="similarity">
    <text evidence="2 12">Belongs to the cytochrome P450 family.</text>
</comment>
<dbReference type="Pfam" id="PF00067">
    <property type="entry name" value="p450"/>
    <property type="match status" value="1"/>
</dbReference>
<evidence type="ECO:0000256" key="2">
    <source>
        <dbReference type="ARBA" id="ARBA00010617"/>
    </source>
</evidence>
<evidence type="ECO:0000313" key="13">
    <source>
        <dbReference type="EMBL" id="KAG8368626.1"/>
    </source>
</evidence>
<gene>
    <name evidence="13" type="ORF">BUALT_Bualt15G0065200</name>
</gene>
<dbReference type="EMBL" id="WHWC01000015">
    <property type="protein sequence ID" value="KAG8368626.1"/>
    <property type="molecule type" value="Genomic_DNA"/>
</dbReference>
<dbReference type="InterPro" id="IPR002401">
    <property type="entry name" value="Cyt_P450_E_grp-I"/>
</dbReference>
<evidence type="ECO:0008006" key="15">
    <source>
        <dbReference type="Google" id="ProtNLM"/>
    </source>
</evidence>
<dbReference type="AlphaFoldDB" id="A0AAV6WKV7"/>
<dbReference type="PANTHER" id="PTHR47950:SF4">
    <property type="entry name" value="GERANIOL 8-HYDROXYLASE-LIKE"/>
    <property type="match status" value="1"/>
</dbReference>
<dbReference type="PRINTS" id="PR00463">
    <property type="entry name" value="EP450I"/>
</dbReference>
<evidence type="ECO:0000256" key="7">
    <source>
        <dbReference type="ARBA" id="ARBA00023002"/>
    </source>
</evidence>
<evidence type="ECO:0000256" key="3">
    <source>
        <dbReference type="ARBA" id="ARBA00022617"/>
    </source>
</evidence>
<evidence type="ECO:0000256" key="12">
    <source>
        <dbReference type="RuleBase" id="RU000461"/>
    </source>
</evidence>
<evidence type="ECO:0000256" key="11">
    <source>
        <dbReference type="PIRSR" id="PIRSR602401-1"/>
    </source>
</evidence>
<evidence type="ECO:0000256" key="6">
    <source>
        <dbReference type="ARBA" id="ARBA00022989"/>
    </source>
</evidence>
<evidence type="ECO:0000313" key="14">
    <source>
        <dbReference type="Proteomes" id="UP000826271"/>
    </source>
</evidence>
<keyword evidence="4" id="KW-0812">Transmembrane</keyword>
<feature type="binding site" description="axial binding residue" evidence="11">
    <location>
        <position position="257"/>
    </location>
    <ligand>
        <name>heme</name>
        <dbReference type="ChEBI" id="CHEBI:30413"/>
    </ligand>
    <ligandPart>
        <name>Fe</name>
        <dbReference type="ChEBI" id="CHEBI:18248"/>
    </ligandPart>
</feature>
<name>A0AAV6WKV7_9LAMI</name>
<dbReference type="InterPro" id="IPR017972">
    <property type="entry name" value="Cyt_P450_CS"/>
</dbReference>
<reference evidence="13" key="1">
    <citation type="submission" date="2019-10" db="EMBL/GenBank/DDBJ databases">
        <authorList>
            <person name="Zhang R."/>
            <person name="Pan Y."/>
            <person name="Wang J."/>
            <person name="Ma R."/>
            <person name="Yu S."/>
        </authorList>
    </citation>
    <scope>NUCLEOTIDE SEQUENCE</scope>
    <source>
        <strain evidence="13">LA-IB0</strain>
        <tissue evidence="13">Leaf</tissue>
    </source>
</reference>
<dbReference type="PANTHER" id="PTHR47950">
    <property type="entry name" value="CYTOCHROME P450, FAMILY 76, SUBFAMILY C, POLYPEPTIDE 5-RELATED"/>
    <property type="match status" value="1"/>
</dbReference>
<dbReference type="SUPFAM" id="SSF48264">
    <property type="entry name" value="Cytochrome P450"/>
    <property type="match status" value="1"/>
</dbReference>
<dbReference type="GO" id="GO:0016705">
    <property type="term" value="F:oxidoreductase activity, acting on paired donors, with incorporation or reduction of molecular oxygen"/>
    <property type="evidence" value="ECO:0007669"/>
    <property type="project" value="InterPro"/>
</dbReference>
<keyword evidence="8 11" id="KW-0408">Iron</keyword>
<keyword evidence="6" id="KW-1133">Transmembrane helix</keyword>
<accession>A0AAV6WKV7</accession>
<proteinExistence type="inferred from homology"/>
<keyword evidence="7 12" id="KW-0560">Oxidoreductase</keyword>
<sequence>MSSTLFSVDFGNYDDPNSSTQKLKEAVQGVSTSLTSPNLADYFPILRIIDPQGLKKRAEFCFGKLLAIFEDLINQRLESRQNGSPKKNDLLEALLDQREQYDISLKEIKYILFDLFVAGADPTSGVVDWVMTELLLNPKEMSNVKNELRSVIGDNKQVEESDISRLPYLQAVIKEVFRYHPPGPLLIPHRAEADIEINGFMIPKNTDFFINLWSMGRDSSLWPNPDSFEPGRFINRKIDFMGTNYELLPFGSGRRICPGLPLANRMLHLMMAALLHNFNWKLEPGMTAQELDVSDKFVLSLRRVVPLKAVPYKL</sequence>
<dbReference type="PROSITE" id="PS00086">
    <property type="entry name" value="CYTOCHROME_P450"/>
    <property type="match status" value="1"/>
</dbReference>
<organism evidence="13 14">
    <name type="scientific">Buddleja alternifolia</name>
    <dbReference type="NCBI Taxonomy" id="168488"/>
    <lineage>
        <taxon>Eukaryota</taxon>
        <taxon>Viridiplantae</taxon>
        <taxon>Streptophyta</taxon>
        <taxon>Embryophyta</taxon>
        <taxon>Tracheophyta</taxon>
        <taxon>Spermatophyta</taxon>
        <taxon>Magnoliopsida</taxon>
        <taxon>eudicotyledons</taxon>
        <taxon>Gunneridae</taxon>
        <taxon>Pentapetalae</taxon>
        <taxon>asterids</taxon>
        <taxon>lamiids</taxon>
        <taxon>Lamiales</taxon>
        <taxon>Scrophulariaceae</taxon>
        <taxon>Buddlejeae</taxon>
        <taxon>Buddleja</taxon>
    </lineage>
</organism>
<evidence type="ECO:0000256" key="8">
    <source>
        <dbReference type="ARBA" id="ARBA00023004"/>
    </source>
</evidence>
<dbReference type="InterPro" id="IPR001128">
    <property type="entry name" value="Cyt_P450"/>
</dbReference>
<protein>
    <recommendedName>
        <fullName evidence="15">Cytochrome P450 76AD1-like protein</fullName>
    </recommendedName>
</protein>
<dbReference type="Gene3D" id="1.10.630.10">
    <property type="entry name" value="Cytochrome P450"/>
    <property type="match status" value="1"/>
</dbReference>
<keyword evidence="9 12" id="KW-0503">Monooxygenase</keyword>
<dbReference type="PRINTS" id="PR00385">
    <property type="entry name" value="P450"/>
</dbReference>
<dbReference type="GO" id="GO:0004497">
    <property type="term" value="F:monooxygenase activity"/>
    <property type="evidence" value="ECO:0007669"/>
    <property type="project" value="UniProtKB-KW"/>
</dbReference>
<keyword evidence="10" id="KW-0472">Membrane</keyword>
<keyword evidence="14" id="KW-1185">Reference proteome</keyword>
<comment type="subcellular location">
    <subcellularLocation>
        <location evidence="1">Membrane</location>
        <topology evidence="1">Single-pass membrane protein</topology>
    </subcellularLocation>
</comment>
<evidence type="ECO:0000256" key="5">
    <source>
        <dbReference type="ARBA" id="ARBA00022723"/>
    </source>
</evidence>
<dbReference type="GO" id="GO:0005506">
    <property type="term" value="F:iron ion binding"/>
    <property type="evidence" value="ECO:0007669"/>
    <property type="project" value="InterPro"/>
</dbReference>
<dbReference type="InterPro" id="IPR036396">
    <property type="entry name" value="Cyt_P450_sf"/>
</dbReference>
<keyword evidence="5 11" id="KW-0479">Metal-binding</keyword>
<evidence type="ECO:0000256" key="9">
    <source>
        <dbReference type="ARBA" id="ARBA00023033"/>
    </source>
</evidence>
<evidence type="ECO:0000256" key="10">
    <source>
        <dbReference type="ARBA" id="ARBA00023136"/>
    </source>
</evidence>
<dbReference type="FunFam" id="1.10.630.10:FF:000163">
    <property type="entry name" value="Geraniol 8-hydroxylase"/>
    <property type="match status" value="1"/>
</dbReference>
<dbReference type="Proteomes" id="UP000826271">
    <property type="component" value="Unassembled WGS sequence"/>
</dbReference>
<comment type="caution">
    <text evidence="13">The sequence shown here is derived from an EMBL/GenBank/DDBJ whole genome shotgun (WGS) entry which is preliminary data.</text>
</comment>
<keyword evidence="3 11" id="KW-0349">Heme</keyword>
<dbReference type="GO" id="GO:0020037">
    <property type="term" value="F:heme binding"/>
    <property type="evidence" value="ECO:0007669"/>
    <property type="project" value="InterPro"/>
</dbReference>
<comment type="cofactor">
    <cofactor evidence="11">
        <name>heme</name>
        <dbReference type="ChEBI" id="CHEBI:30413"/>
    </cofactor>
</comment>
<evidence type="ECO:0000256" key="4">
    <source>
        <dbReference type="ARBA" id="ARBA00022692"/>
    </source>
</evidence>
<evidence type="ECO:0000256" key="1">
    <source>
        <dbReference type="ARBA" id="ARBA00004167"/>
    </source>
</evidence>
<dbReference type="GO" id="GO:0016020">
    <property type="term" value="C:membrane"/>
    <property type="evidence" value="ECO:0007669"/>
    <property type="project" value="UniProtKB-SubCell"/>
</dbReference>